<keyword evidence="2" id="KW-1185">Reference proteome</keyword>
<dbReference type="GO" id="GO:0004803">
    <property type="term" value="F:transposase activity"/>
    <property type="evidence" value="ECO:0007669"/>
    <property type="project" value="InterPro"/>
</dbReference>
<dbReference type="InterPro" id="IPR002514">
    <property type="entry name" value="Transposase_8"/>
</dbReference>
<dbReference type="SUPFAM" id="SSF48295">
    <property type="entry name" value="TrpR-like"/>
    <property type="match status" value="1"/>
</dbReference>
<organism evidence="1 2">
    <name type="scientific">Paucimonas lemoignei</name>
    <name type="common">Pseudomonas lemoignei</name>
    <dbReference type="NCBI Taxonomy" id="29443"/>
    <lineage>
        <taxon>Bacteria</taxon>
        <taxon>Pseudomonadati</taxon>
        <taxon>Pseudomonadota</taxon>
        <taxon>Betaproteobacteria</taxon>
        <taxon>Burkholderiales</taxon>
        <taxon>Burkholderiaceae</taxon>
        <taxon>Paucimonas</taxon>
    </lineage>
</organism>
<dbReference type="Pfam" id="PF01527">
    <property type="entry name" value="HTH_Tnp_1"/>
    <property type="match status" value="1"/>
</dbReference>
<proteinExistence type="predicted"/>
<accession>A0A4R3HYH8</accession>
<gene>
    <name evidence="1" type="ORF">EDC30_103206</name>
</gene>
<dbReference type="InterPro" id="IPR010921">
    <property type="entry name" value="Trp_repressor/repl_initiator"/>
</dbReference>
<dbReference type="AlphaFoldDB" id="A0A4R3HYH8"/>
<evidence type="ECO:0000313" key="2">
    <source>
        <dbReference type="Proteomes" id="UP000295382"/>
    </source>
</evidence>
<comment type="caution">
    <text evidence="1">The sequence shown here is derived from an EMBL/GenBank/DDBJ whole genome shotgun (WGS) entry which is preliminary data.</text>
</comment>
<reference evidence="1 2" key="1">
    <citation type="submission" date="2019-03" db="EMBL/GenBank/DDBJ databases">
        <title>Genomic Encyclopedia of Type Strains, Phase IV (KMG-IV): sequencing the most valuable type-strain genomes for metagenomic binning, comparative biology and taxonomic classification.</title>
        <authorList>
            <person name="Goeker M."/>
        </authorList>
    </citation>
    <scope>NUCLEOTIDE SEQUENCE [LARGE SCALE GENOMIC DNA]</scope>
    <source>
        <strain evidence="1 2">DSM 7445</strain>
    </source>
</reference>
<protein>
    <submittedName>
        <fullName evidence="1">Transposase</fullName>
    </submittedName>
</protein>
<evidence type="ECO:0000313" key="1">
    <source>
        <dbReference type="EMBL" id="TCS37914.1"/>
    </source>
</evidence>
<dbReference type="Gene3D" id="1.10.10.60">
    <property type="entry name" value="Homeodomain-like"/>
    <property type="match status" value="1"/>
</dbReference>
<dbReference type="GO" id="GO:0006313">
    <property type="term" value="P:DNA transposition"/>
    <property type="evidence" value="ECO:0007669"/>
    <property type="project" value="InterPro"/>
</dbReference>
<dbReference type="Proteomes" id="UP000295382">
    <property type="component" value="Unassembled WGS sequence"/>
</dbReference>
<dbReference type="EMBL" id="SLZQ01000003">
    <property type="protein sequence ID" value="TCS37914.1"/>
    <property type="molecule type" value="Genomic_DNA"/>
</dbReference>
<dbReference type="GO" id="GO:0043565">
    <property type="term" value="F:sequence-specific DNA binding"/>
    <property type="evidence" value="ECO:0007669"/>
    <property type="project" value="InterPro"/>
</dbReference>
<sequence>MGKPGLRKTHRYSNEFKATAVKLSDVPGVLIQDVAQSLDIHPFMLSRWRKEAREGIIVTKGIKLNGVDGWIGITKL</sequence>
<name>A0A4R3HYH8_PAULE</name>